<keyword evidence="3" id="KW-0156">Chromatin regulator</keyword>
<dbReference type="AlphaFoldDB" id="A0AAV0HKB3"/>
<evidence type="ECO:0000313" key="9">
    <source>
        <dbReference type="Proteomes" id="UP001154282"/>
    </source>
</evidence>
<evidence type="ECO:0000313" key="8">
    <source>
        <dbReference type="EMBL" id="CAI0385750.1"/>
    </source>
</evidence>
<comment type="subcellular location">
    <subcellularLocation>
        <location evidence="1">Nucleus</location>
    </subcellularLocation>
</comment>
<reference evidence="8" key="1">
    <citation type="submission" date="2022-08" db="EMBL/GenBank/DDBJ databases">
        <authorList>
            <person name="Gutierrez-Valencia J."/>
        </authorList>
    </citation>
    <scope>NUCLEOTIDE SEQUENCE</scope>
</reference>
<name>A0AAV0HKB3_9ROSI</name>
<organism evidence="8 9">
    <name type="scientific">Linum tenue</name>
    <dbReference type="NCBI Taxonomy" id="586396"/>
    <lineage>
        <taxon>Eukaryota</taxon>
        <taxon>Viridiplantae</taxon>
        <taxon>Streptophyta</taxon>
        <taxon>Embryophyta</taxon>
        <taxon>Tracheophyta</taxon>
        <taxon>Spermatophyta</taxon>
        <taxon>Magnoliopsida</taxon>
        <taxon>eudicotyledons</taxon>
        <taxon>Gunneridae</taxon>
        <taxon>Pentapetalae</taxon>
        <taxon>rosids</taxon>
        <taxon>fabids</taxon>
        <taxon>Malpighiales</taxon>
        <taxon>Linaceae</taxon>
        <taxon>Linum</taxon>
    </lineage>
</organism>
<sequence length="63" mass="7059">METSYLQDPSQCGNVLKGFEGFLSSSKNTALYGATVYITVSLHLPTTCLYLSQFYSFLFSLQF</sequence>
<keyword evidence="9" id="KW-1185">Reference proteome</keyword>
<dbReference type="GO" id="GO:0005634">
    <property type="term" value="C:nucleus"/>
    <property type="evidence" value="ECO:0007669"/>
    <property type="project" value="UniProtKB-SubCell"/>
</dbReference>
<dbReference type="EMBL" id="CAMGYJ010000002">
    <property type="protein sequence ID" value="CAI0385750.1"/>
    <property type="molecule type" value="Genomic_DNA"/>
</dbReference>
<keyword evidence="7" id="KW-0539">Nucleus</keyword>
<keyword evidence="6" id="KW-0804">Transcription</keyword>
<keyword evidence="4" id="KW-0805">Transcription regulation</keyword>
<protein>
    <submittedName>
        <fullName evidence="8">Uncharacterized protein</fullName>
    </submittedName>
</protein>
<evidence type="ECO:0000256" key="4">
    <source>
        <dbReference type="ARBA" id="ARBA00023015"/>
    </source>
</evidence>
<accession>A0AAV0HKB3</accession>
<proteinExistence type="inferred from homology"/>
<evidence type="ECO:0000256" key="7">
    <source>
        <dbReference type="ARBA" id="ARBA00023242"/>
    </source>
</evidence>
<evidence type="ECO:0000256" key="1">
    <source>
        <dbReference type="ARBA" id="ARBA00004123"/>
    </source>
</evidence>
<comment type="similarity">
    <text evidence="2">Belongs to the EAF6 family.</text>
</comment>
<gene>
    <name evidence="8" type="ORF">LITE_LOCUS4902</name>
</gene>
<evidence type="ECO:0000256" key="6">
    <source>
        <dbReference type="ARBA" id="ARBA00023163"/>
    </source>
</evidence>
<dbReference type="Pfam" id="PF09340">
    <property type="entry name" value="NuA4"/>
    <property type="match status" value="1"/>
</dbReference>
<evidence type="ECO:0000256" key="5">
    <source>
        <dbReference type="ARBA" id="ARBA00023054"/>
    </source>
</evidence>
<dbReference type="GO" id="GO:0006325">
    <property type="term" value="P:chromatin organization"/>
    <property type="evidence" value="ECO:0007669"/>
    <property type="project" value="UniProtKB-KW"/>
</dbReference>
<evidence type="ECO:0000256" key="3">
    <source>
        <dbReference type="ARBA" id="ARBA00022853"/>
    </source>
</evidence>
<dbReference type="Proteomes" id="UP001154282">
    <property type="component" value="Unassembled WGS sequence"/>
</dbReference>
<dbReference type="InterPro" id="IPR015418">
    <property type="entry name" value="Eaf6"/>
</dbReference>
<evidence type="ECO:0000256" key="2">
    <source>
        <dbReference type="ARBA" id="ARBA00010916"/>
    </source>
</evidence>
<keyword evidence="5" id="KW-0175">Coiled coil</keyword>
<dbReference type="GO" id="GO:0000123">
    <property type="term" value="C:histone acetyltransferase complex"/>
    <property type="evidence" value="ECO:0007669"/>
    <property type="project" value="InterPro"/>
</dbReference>
<comment type="caution">
    <text evidence="8">The sequence shown here is derived from an EMBL/GenBank/DDBJ whole genome shotgun (WGS) entry which is preliminary data.</text>
</comment>